<dbReference type="OrthoDB" id="9796448at2"/>
<dbReference type="Pfam" id="PF01906">
    <property type="entry name" value="YbjQ_1"/>
    <property type="match status" value="1"/>
</dbReference>
<proteinExistence type="inferred from homology"/>
<organism evidence="2 3">
    <name type="scientific">Vibrio inusitatus NBRC 102082</name>
    <dbReference type="NCBI Taxonomy" id="1219070"/>
    <lineage>
        <taxon>Bacteria</taxon>
        <taxon>Pseudomonadati</taxon>
        <taxon>Pseudomonadota</taxon>
        <taxon>Gammaproteobacteria</taxon>
        <taxon>Vibrionales</taxon>
        <taxon>Vibrionaceae</taxon>
        <taxon>Vibrio</taxon>
    </lineage>
</organism>
<dbReference type="AlphaFoldDB" id="A0A4Y3HVU3"/>
<evidence type="ECO:0000313" key="3">
    <source>
        <dbReference type="Proteomes" id="UP000318717"/>
    </source>
</evidence>
<dbReference type="EMBL" id="BJLF01000008">
    <property type="protein sequence ID" value="GEA51167.1"/>
    <property type="molecule type" value="Genomic_DNA"/>
</dbReference>
<protein>
    <submittedName>
        <fullName evidence="2">Uncharacterized protein</fullName>
    </submittedName>
</protein>
<dbReference type="SUPFAM" id="SSF117782">
    <property type="entry name" value="YbjQ-like"/>
    <property type="match status" value="1"/>
</dbReference>
<comment type="similarity">
    <text evidence="1">Belongs to the UPF0145 family.</text>
</comment>
<name>A0A4Y3HVU3_9VIBR</name>
<dbReference type="PANTHER" id="PTHR34068:SF1">
    <property type="entry name" value="UPF0145 PROTEIN YBJQ"/>
    <property type="match status" value="1"/>
</dbReference>
<evidence type="ECO:0000313" key="2">
    <source>
        <dbReference type="EMBL" id="GEA51167.1"/>
    </source>
</evidence>
<dbReference type="Gene3D" id="3.30.110.70">
    <property type="entry name" value="Hypothetical protein apc22750. Chain B"/>
    <property type="match status" value="1"/>
</dbReference>
<keyword evidence="3" id="KW-1185">Reference proteome</keyword>
<accession>A0A4Y3HVU3</accession>
<dbReference type="InterPro" id="IPR035439">
    <property type="entry name" value="UPF0145_dom_sf"/>
</dbReference>
<dbReference type="InterPro" id="IPR002765">
    <property type="entry name" value="UPF0145_YbjQ-like"/>
</dbReference>
<dbReference type="RefSeq" id="WP_141345491.1">
    <property type="nucleotide sequence ID" value="NZ_BJLF01000008.1"/>
</dbReference>
<sequence>MLYFIIVDNGKIEVATNVAYGKKLKSKGYETYEIEADSEVEAIEKYELIEEYERRDSEDESDHVYTSTTNYISDGLIISDNKGVITSTVVVGTHIFKDIFASIRDIVGGKAGGYIDTIDSIKDESLLDLKNKARDLNCNAIIGISVDVDEISGGGKSMLMVTTIGTAITVAPIVR</sequence>
<comment type="caution">
    <text evidence="2">The sequence shown here is derived from an EMBL/GenBank/DDBJ whole genome shotgun (WGS) entry which is preliminary data.</text>
</comment>
<reference evidence="2 3" key="1">
    <citation type="submission" date="2019-06" db="EMBL/GenBank/DDBJ databases">
        <title>Whole genome shotgun sequence of Vibrio inusitatus NBRC 102082.</title>
        <authorList>
            <person name="Hosoyama A."/>
            <person name="Uohara A."/>
            <person name="Ohji S."/>
            <person name="Ichikawa N."/>
        </authorList>
    </citation>
    <scope>NUCLEOTIDE SEQUENCE [LARGE SCALE GENOMIC DNA]</scope>
    <source>
        <strain evidence="2 3">NBRC 102082</strain>
    </source>
</reference>
<gene>
    <name evidence="2" type="ORF">VIN01S_19710</name>
</gene>
<dbReference type="PANTHER" id="PTHR34068">
    <property type="entry name" value="UPF0145 PROTEIN YBJQ"/>
    <property type="match status" value="1"/>
</dbReference>
<evidence type="ECO:0000256" key="1">
    <source>
        <dbReference type="ARBA" id="ARBA00010751"/>
    </source>
</evidence>
<dbReference type="Proteomes" id="UP000318717">
    <property type="component" value="Unassembled WGS sequence"/>
</dbReference>